<dbReference type="Proteomes" id="UP000248688">
    <property type="component" value="Chromosome"/>
</dbReference>
<dbReference type="KEGG" id="est:DN752_03075"/>
<organism evidence="3 4">
    <name type="scientific">Echinicola strongylocentroti</name>
    <dbReference type="NCBI Taxonomy" id="1795355"/>
    <lineage>
        <taxon>Bacteria</taxon>
        <taxon>Pseudomonadati</taxon>
        <taxon>Bacteroidota</taxon>
        <taxon>Cytophagia</taxon>
        <taxon>Cytophagales</taxon>
        <taxon>Cyclobacteriaceae</taxon>
        <taxon>Echinicola</taxon>
    </lineage>
</organism>
<name>A0A2Z4IE72_9BACT</name>
<reference evidence="3 4" key="1">
    <citation type="submission" date="2018-06" db="EMBL/GenBank/DDBJ databases">
        <title>Echinicola strongylocentroti sp. nov., isolated from a sea urchin Strongylocentrotus intermedius.</title>
        <authorList>
            <person name="Bae S.S."/>
        </authorList>
    </citation>
    <scope>NUCLEOTIDE SEQUENCE [LARGE SCALE GENOMIC DNA]</scope>
    <source>
        <strain evidence="3 4">MEBiC08714</strain>
    </source>
</reference>
<evidence type="ECO:0000256" key="1">
    <source>
        <dbReference type="ARBA" id="ARBA00002333"/>
    </source>
</evidence>
<dbReference type="EMBL" id="CP030041">
    <property type="protein sequence ID" value="AWW29204.1"/>
    <property type="molecule type" value="Genomic_DNA"/>
</dbReference>
<evidence type="ECO:0000256" key="2">
    <source>
        <dbReference type="ARBA" id="ARBA00008424"/>
    </source>
</evidence>
<comment type="function">
    <text evidence="1">Might have a role analogous to that of eukaryotic histone proteins.</text>
</comment>
<evidence type="ECO:0000313" key="4">
    <source>
        <dbReference type="Proteomes" id="UP000248688"/>
    </source>
</evidence>
<evidence type="ECO:0000313" key="3">
    <source>
        <dbReference type="EMBL" id="AWW29204.1"/>
    </source>
</evidence>
<dbReference type="Pfam" id="PF07432">
    <property type="entry name" value="Hc1"/>
    <property type="match status" value="1"/>
</dbReference>
<comment type="similarity">
    <text evidence="2">Belongs to the histone H1/H5 family. HCT subfamily.</text>
</comment>
<keyword evidence="4" id="KW-1185">Reference proteome</keyword>
<accession>A0A2Z4IE72</accession>
<dbReference type="RefSeq" id="WP_112782620.1">
    <property type="nucleotide sequence ID" value="NZ_CP030041.1"/>
</dbReference>
<dbReference type="OrthoDB" id="9808717at2"/>
<dbReference type="GO" id="GO:0003677">
    <property type="term" value="F:DNA binding"/>
    <property type="evidence" value="ECO:0007669"/>
    <property type="project" value="InterPro"/>
</dbReference>
<protein>
    <submittedName>
        <fullName evidence="3">Histone H1</fullName>
    </submittedName>
</protein>
<dbReference type="GO" id="GO:0030527">
    <property type="term" value="F:structural constituent of chromatin"/>
    <property type="evidence" value="ECO:0007669"/>
    <property type="project" value="InterPro"/>
</dbReference>
<gene>
    <name evidence="3" type="ORF">DN752_03075</name>
</gene>
<proteinExistence type="inferred from homology"/>
<dbReference type="InterPro" id="IPR010886">
    <property type="entry name" value="Hc1"/>
</dbReference>
<sequence length="59" mass="6738">MSRFTEVKELVDSLEDDFEKFYEKGNKAAGTRVRNGMQAIKTLAQDIRKEVTDIKNSGK</sequence>
<dbReference type="AlphaFoldDB" id="A0A2Z4IE72"/>